<dbReference type="EMBL" id="PYGA01000026">
    <property type="protein sequence ID" value="PSK89394.1"/>
    <property type="molecule type" value="Genomic_DNA"/>
</dbReference>
<evidence type="ECO:0000256" key="12">
    <source>
        <dbReference type="SAM" id="MobiDB-lite"/>
    </source>
</evidence>
<dbReference type="FunFam" id="2.40.180.10:FF:000001">
    <property type="entry name" value="Catalase"/>
    <property type="match status" value="1"/>
</dbReference>
<dbReference type="PROSITE" id="PS00438">
    <property type="entry name" value="CATALASE_2"/>
    <property type="match status" value="1"/>
</dbReference>
<dbReference type="AlphaFoldDB" id="A0A2P8CWN6"/>
<evidence type="ECO:0000256" key="3">
    <source>
        <dbReference type="ARBA" id="ARBA00022617"/>
    </source>
</evidence>
<dbReference type="SUPFAM" id="SSF56634">
    <property type="entry name" value="Heme-dependent catalase-like"/>
    <property type="match status" value="1"/>
</dbReference>
<evidence type="ECO:0000313" key="14">
    <source>
        <dbReference type="EMBL" id="PSK89394.1"/>
    </source>
</evidence>
<comment type="caution">
    <text evidence="14">The sequence shown here is derived from an EMBL/GenBank/DDBJ whole genome shotgun (WGS) entry which is preliminary data.</text>
</comment>
<feature type="region of interest" description="Disordered" evidence="12">
    <location>
        <begin position="1"/>
        <end position="32"/>
    </location>
</feature>
<dbReference type="GO" id="GO:0004096">
    <property type="term" value="F:catalase activity"/>
    <property type="evidence" value="ECO:0007669"/>
    <property type="project" value="UniProtKB-EC"/>
</dbReference>
<evidence type="ECO:0000256" key="5">
    <source>
        <dbReference type="ARBA" id="ARBA00023002"/>
    </source>
</evidence>
<dbReference type="PANTHER" id="PTHR11465:SF9">
    <property type="entry name" value="CATALASE"/>
    <property type="match status" value="1"/>
</dbReference>
<sequence length="490" mass="55319">MSDPNAQSRGEVTTTVSGIPAPSDEHSLTVGRDGPVLLHDTYLIEKMAQFNRERVPERVVHAKGAGAYGTFRVTNDVSDLTCADVFQPGRETPMLARFSTVAGEQGSPDTWRDPRGFALKFYTRQGNYDMVGNNTPVFFMRDPQKFQDFIRSQKRDLRTGLRDNTMQWDYWSLSPESAHQVTWLMGDRGLPRSYRHMDGFSSHTYMWVNGDGRKVWVKYHFRTDQGNDFLPQDEADRLAGENAEYHRQDLYDAIDRGDYPSWTLNVQVMPFEEAAEYRFNPFDLTKVWPHGDYPLIEVGRMTLNRVPEDFFVHVEQAAFEPSNLVPGIGPSPDKMLLARLFSYPDTHRYRIGVNYNELPPNRPHVPVHAYSKDGAMRSVPPQVGAVYHPNSFGGPDAGRQEGTDPASWPVDAGEIVRGAYTLRRDDDDFGQPGSLVRDVLDDAARARLVSNVAGHLGKVTDDGVTGRALEYWRSIDRETGDRIAAALDRG</sequence>
<gene>
    <name evidence="14" type="ORF">CLV63_12630</name>
</gene>
<evidence type="ECO:0000256" key="1">
    <source>
        <dbReference type="ARBA" id="ARBA00005329"/>
    </source>
</evidence>
<keyword evidence="4 10" id="KW-0479">Metal-binding</keyword>
<evidence type="ECO:0000256" key="10">
    <source>
        <dbReference type="PIRSR" id="PIRSR038928-2"/>
    </source>
</evidence>
<comment type="catalytic activity">
    <reaction evidence="8 11">
        <text>2 H2O2 = O2 + 2 H2O</text>
        <dbReference type="Rhea" id="RHEA:20309"/>
        <dbReference type="ChEBI" id="CHEBI:15377"/>
        <dbReference type="ChEBI" id="CHEBI:15379"/>
        <dbReference type="ChEBI" id="CHEBI:16240"/>
        <dbReference type="EC" id="1.11.1.6"/>
    </reaction>
</comment>
<dbReference type="InterPro" id="IPR040333">
    <property type="entry name" value="Catalase_3"/>
</dbReference>
<dbReference type="PROSITE" id="PS51402">
    <property type="entry name" value="CATALASE_3"/>
    <property type="match status" value="1"/>
</dbReference>
<dbReference type="InterPro" id="IPR011614">
    <property type="entry name" value="Catalase_core"/>
</dbReference>
<protein>
    <recommendedName>
        <fullName evidence="11">Catalase</fullName>
        <ecNumber evidence="11">1.11.1.6</ecNumber>
    </recommendedName>
</protein>
<dbReference type="OrthoDB" id="3169619at2"/>
<dbReference type="RefSeq" id="WP_106586174.1">
    <property type="nucleotide sequence ID" value="NZ_PYGA01000026.1"/>
</dbReference>
<keyword evidence="7 11" id="KW-0376">Hydrogen peroxide</keyword>
<dbReference type="InterPro" id="IPR024711">
    <property type="entry name" value="Catalase_clade1/3"/>
</dbReference>
<keyword evidence="6 10" id="KW-0408">Iron</keyword>
<dbReference type="Proteomes" id="UP000240542">
    <property type="component" value="Unassembled WGS sequence"/>
</dbReference>
<proteinExistence type="inferred from homology"/>
<dbReference type="PRINTS" id="PR00067">
    <property type="entry name" value="CATALASE"/>
</dbReference>
<feature type="active site" evidence="9">
    <location>
        <position position="133"/>
    </location>
</feature>
<keyword evidence="3 10" id="KW-0349">Heme</keyword>
<dbReference type="InterPro" id="IPR002226">
    <property type="entry name" value="Catalase_haem_BS"/>
</dbReference>
<evidence type="ECO:0000256" key="2">
    <source>
        <dbReference type="ARBA" id="ARBA00022559"/>
    </source>
</evidence>
<dbReference type="InterPro" id="IPR018028">
    <property type="entry name" value="Catalase"/>
</dbReference>
<dbReference type="InterPro" id="IPR020835">
    <property type="entry name" value="Catalase_sf"/>
</dbReference>
<evidence type="ECO:0000256" key="8">
    <source>
        <dbReference type="ARBA" id="ARBA00049254"/>
    </source>
</evidence>
<name>A0A2P8CWN6_9ACTN</name>
<keyword evidence="15" id="KW-1185">Reference proteome</keyword>
<dbReference type="Pfam" id="PF00199">
    <property type="entry name" value="Catalase"/>
    <property type="match status" value="1"/>
</dbReference>
<evidence type="ECO:0000313" key="15">
    <source>
        <dbReference type="Proteomes" id="UP000240542"/>
    </source>
</evidence>
<evidence type="ECO:0000256" key="4">
    <source>
        <dbReference type="ARBA" id="ARBA00022723"/>
    </source>
</evidence>
<dbReference type="Pfam" id="PF06628">
    <property type="entry name" value="Catalase-rel"/>
    <property type="match status" value="1"/>
</dbReference>
<dbReference type="CDD" id="cd08156">
    <property type="entry name" value="catalase_clade_3"/>
    <property type="match status" value="1"/>
</dbReference>
<dbReference type="PROSITE" id="PS00437">
    <property type="entry name" value="CATALASE_1"/>
    <property type="match status" value="1"/>
</dbReference>
<evidence type="ECO:0000256" key="6">
    <source>
        <dbReference type="ARBA" id="ARBA00023004"/>
    </source>
</evidence>
<dbReference type="GO" id="GO:0046872">
    <property type="term" value="F:metal ion binding"/>
    <property type="evidence" value="ECO:0007669"/>
    <property type="project" value="UniProtKB-KW"/>
</dbReference>
<feature type="active site" evidence="9">
    <location>
        <position position="61"/>
    </location>
</feature>
<dbReference type="GO" id="GO:0042744">
    <property type="term" value="P:hydrogen peroxide catabolic process"/>
    <property type="evidence" value="ECO:0007669"/>
    <property type="project" value="UniProtKB-KW"/>
</dbReference>
<dbReference type="InterPro" id="IPR024708">
    <property type="entry name" value="Catalase_AS"/>
</dbReference>
<dbReference type="PIRSF" id="PIRSF038928">
    <property type="entry name" value="Catalase_clade1-3"/>
    <property type="match status" value="1"/>
</dbReference>
<dbReference type="EC" id="1.11.1.6" evidence="11"/>
<dbReference type="InterPro" id="IPR010582">
    <property type="entry name" value="Catalase_immune_responsive"/>
</dbReference>
<keyword evidence="2 11" id="KW-0575">Peroxidase</keyword>
<comment type="cofactor">
    <cofactor evidence="10">
        <name>heme</name>
        <dbReference type="ChEBI" id="CHEBI:30413"/>
    </cofactor>
</comment>
<keyword evidence="5 11" id="KW-0560">Oxidoreductase</keyword>
<organism evidence="14 15">
    <name type="scientific">Murinocardiopsis flavida</name>
    <dbReference type="NCBI Taxonomy" id="645275"/>
    <lineage>
        <taxon>Bacteria</taxon>
        <taxon>Bacillati</taxon>
        <taxon>Actinomycetota</taxon>
        <taxon>Actinomycetes</taxon>
        <taxon>Streptosporangiales</taxon>
        <taxon>Nocardiopsidaceae</taxon>
        <taxon>Murinocardiopsis</taxon>
    </lineage>
</organism>
<dbReference type="GO" id="GO:0020037">
    <property type="term" value="F:heme binding"/>
    <property type="evidence" value="ECO:0007669"/>
    <property type="project" value="InterPro"/>
</dbReference>
<dbReference type="GO" id="GO:0005737">
    <property type="term" value="C:cytoplasm"/>
    <property type="evidence" value="ECO:0007669"/>
    <property type="project" value="TreeGrafter"/>
</dbReference>
<feature type="binding site" description="axial binding residue" evidence="10">
    <location>
        <position position="343"/>
    </location>
    <ligand>
        <name>heme</name>
        <dbReference type="ChEBI" id="CHEBI:30413"/>
    </ligand>
    <ligandPart>
        <name>Fe</name>
        <dbReference type="ChEBI" id="CHEBI:18248"/>
    </ligandPart>
</feature>
<evidence type="ECO:0000256" key="9">
    <source>
        <dbReference type="PIRSR" id="PIRSR038928-1"/>
    </source>
</evidence>
<dbReference type="Gene3D" id="2.40.180.10">
    <property type="entry name" value="Catalase core domain"/>
    <property type="match status" value="1"/>
</dbReference>
<dbReference type="SMART" id="SM01060">
    <property type="entry name" value="Catalase"/>
    <property type="match status" value="1"/>
</dbReference>
<reference evidence="14 15" key="1">
    <citation type="submission" date="2018-03" db="EMBL/GenBank/DDBJ databases">
        <title>Genomic Encyclopedia of Archaeal and Bacterial Type Strains, Phase II (KMG-II): from individual species to whole genera.</title>
        <authorList>
            <person name="Goeker M."/>
        </authorList>
    </citation>
    <scope>NUCLEOTIDE SEQUENCE [LARGE SCALE GENOMIC DNA]</scope>
    <source>
        <strain evidence="14 15">DSM 45312</strain>
    </source>
</reference>
<evidence type="ECO:0000256" key="7">
    <source>
        <dbReference type="ARBA" id="ARBA00023324"/>
    </source>
</evidence>
<comment type="similarity">
    <text evidence="1 11">Belongs to the catalase family.</text>
</comment>
<feature type="compositionally biased region" description="Polar residues" evidence="12">
    <location>
        <begin position="1"/>
        <end position="17"/>
    </location>
</feature>
<feature type="domain" description="Catalase core" evidence="13">
    <location>
        <begin position="14"/>
        <end position="396"/>
    </location>
</feature>
<evidence type="ECO:0000256" key="11">
    <source>
        <dbReference type="RuleBase" id="RU000498"/>
    </source>
</evidence>
<dbReference type="GO" id="GO:0042542">
    <property type="term" value="P:response to hydrogen peroxide"/>
    <property type="evidence" value="ECO:0007669"/>
    <property type="project" value="TreeGrafter"/>
</dbReference>
<accession>A0A2P8CWN6</accession>
<dbReference type="PANTHER" id="PTHR11465">
    <property type="entry name" value="CATALASE"/>
    <property type="match status" value="1"/>
</dbReference>
<evidence type="ECO:0000259" key="13">
    <source>
        <dbReference type="SMART" id="SM01060"/>
    </source>
</evidence>